<dbReference type="RefSeq" id="WP_015748526.1">
    <property type="nucleotide sequence ID" value="NC_013235.1"/>
</dbReference>
<evidence type="ECO:0000313" key="3">
    <source>
        <dbReference type="Proteomes" id="UP000002218"/>
    </source>
</evidence>
<dbReference type="InterPro" id="IPR038765">
    <property type="entry name" value="Papain-like_cys_pep_sf"/>
</dbReference>
<dbReference type="Proteomes" id="UP000002218">
    <property type="component" value="Chromosome"/>
</dbReference>
<dbReference type="PANTHER" id="PTHR33490:SF7">
    <property type="entry name" value="BLR2979 PROTEIN"/>
    <property type="match status" value="1"/>
</dbReference>
<keyword evidence="3" id="KW-1185">Reference proteome</keyword>
<dbReference type="SMART" id="SM00460">
    <property type="entry name" value="TGc"/>
    <property type="match status" value="1"/>
</dbReference>
<organism evidence="2 3">
    <name type="scientific">Nakamurella multipartita (strain ATCC 700099 / DSM 44233 / CIP 104796 / JCM 9543 / NBRC 105858 / Y-104)</name>
    <name type="common">Microsphaera multipartita</name>
    <dbReference type="NCBI Taxonomy" id="479431"/>
    <lineage>
        <taxon>Bacteria</taxon>
        <taxon>Bacillati</taxon>
        <taxon>Actinomycetota</taxon>
        <taxon>Actinomycetes</taxon>
        <taxon>Nakamurellales</taxon>
        <taxon>Nakamurellaceae</taxon>
        <taxon>Nakamurella</taxon>
    </lineage>
</organism>
<name>C8XDV7_NAKMY</name>
<dbReference type="OrthoDB" id="9804023at2"/>
<dbReference type="PANTHER" id="PTHR33490">
    <property type="entry name" value="BLR5614 PROTEIN-RELATED"/>
    <property type="match status" value="1"/>
</dbReference>
<protein>
    <submittedName>
        <fullName evidence="2">Transglutaminase domain protein</fullName>
    </submittedName>
</protein>
<sequence>MTGTTTGAPTRRYRIQHRTVYRYSDEVSTSFGRGYLRPREIPDGQRCLSYSLAIEPEPSDLTHDIDVYGNPNTYFHVTTGHTELVVTGLSEVEVQRPAFDQAVLDLPWEQARPSGFVDPRAVEFTLASPLVRMPLQVHEYALETFTPHRPIIDAVRDLTHRIFTGFKYHPGSTSVSSTVIDVLEARSGVCQDFAHLAVACLRSVGLACRYVSGYLATDPPPGKERMIGVDASHAWAAVRLADGRWLGFDPTNDAFADERYTIVAWGRDYDDVPPLRGVIYTDAESNELDVSVDVAPLPAR</sequence>
<dbReference type="SUPFAM" id="SSF54001">
    <property type="entry name" value="Cysteine proteinases"/>
    <property type="match status" value="1"/>
</dbReference>
<evidence type="ECO:0000259" key="1">
    <source>
        <dbReference type="SMART" id="SM00460"/>
    </source>
</evidence>
<accession>C8XDV7</accession>
<dbReference type="AlphaFoldDB" id="C8XDV7"/>
<dbReference type="Pfam" id="PF08379">
    <property type="entry name" value="Bact_transglu_N"/>
    <property type="match status" value="1"/>
</dbReference>
<dbReference type="Pfam" id="PF01841">
    <property type="entry name" value="Transglut_core"/>
    <property type="match status" value="1"/>
</dbReference>
<reference evidence="3" key="1">
    <citation type="submission" date="2009-09" db="EMBL/GenBank/DDBJ databases">
        <title>The complete genome of Nakamurella multipartita DSM 44233.</title>
        <authorList>
            <consortium name="US DOE Joint Genome Institute (JGI-PGF)"/>
            <person name="Lucas S."/>
            <person name="Copeland A."/>
            <person name="Lapidus A."/>
            <person name="Glavina del Rio T."/>
            <person name="Dalin E."/>
            <person name="Tice H."/>
            <person name="Bruce D."/>
            <person name="Goodwin L."/>
            <person name="Pitluck S."/>
            <person name="Kyrpides N."/>
            <person name="Mavromatis K."/>
            <person name="Ivanova N."/>
            <person name="Ovchinnikova G."/>
            <person name="Sims D."/>
            <person name="Meincke L."/>
            <person name="Brettin T."/>
            <person name="Detter J.C."/>
            <person name="Han C."/>
            <person name="Larimer F."/>
            <person name="Land M."/>
            <person name="Hauser L."/>
            <person name="Markowitz V."/>
            <person name="Cheng J.-F."/>
            <person name="Hugenholtz P."/>
            <person name="Woyke T."/>
            <person name="Wu D."/>
            <person name="Klenk H.-P."/>
            <person name="Eisen J.A."/>
        </authorList>
    </citation>
    <scope>NUCLEOTIDE SEQUENCE [LARGE SCALE GENOMIC DNA]</scope>
    <source>
        <strain evidence="3">ATCC 700099 / DSM 44233 / CIP 104796 / JCM 9543 / NBRC 105858 / Y-104</strain>
    </source>
</reference>
<reference evidence="2 3" key="2">
    <citation type="journal article" date="2010" name="Stand. Genomic Sci.">
        <title>Complete genome sequence of Nakamurella multipartita type strain (Y-104).</title>
        <authorList>
            <person name="Tice H."/>
            <person name="Mayilraj S."/>
            <person name="Sims D."/>
            <person name="Lapidus A."/>
            <person name="Nolan M."/>
            <person name="Lucas S."/>
            <person name="Glavina Del Rio T."/>
            <person name="Copeland A."/>
            <person name="Cheng J.F."/>
            <person name="Meincke L."/>
            <person name="Bruce D."/>
            <person name="Goodwin L."/>
            <person name="Pitluck S."/>
            <person name="Ivanova N."/>
            <person name="Mavromatis K."/>
            <person name="Ovchinnikova G."/>
            <person name="Pati A."/>
            <person name="Chen A."/>
            <person name="Palaniappan K."/>
            <person name="Land M."/>
            <person name="Hauser L."/>
            <person name="Chang Y.J."/>
            <person name="Jeffries C.D."/>
            <person name="Detter J.C."/>
            <person name="Brettin T."/>
            <person name="Rohde M."/>
            <person name="Goker M."/>
            <person name="Bristow J."/>
            <person name="Eisen J.A."/>
            <person name="Markowitz V."/>
            <person name="Hugenholtz P."/>
            <person name="Kyrpides N.C."/>
            <person name="Klenk H.P."/>
            <person name="Chen F."/>
        </authorList>
    </citation>
    <scope>NUCLEOTIDE SEQUENCE [LARGE SCALE GENOMIC DNA]</scope>
    <source>
        <strain evidence="3">ATCC 700099 / DSM 44233 / CIP 104796 / JCM 9543 / NBRC 105858 / Y-104</strain>
    </source>
</reference>
<dbReference type="EMBL" id="CP001737">
    <property type="protein sequence ID" value="ACV79660.1"/>
    <property type="molecule type" value="Genomic_DNA"/>
</dbReference>
<dbReference type="InterPro" id="IPR002931">
    <property type="entry name" value="Transglutaminase-like"/>
</dbReference>
<dbReference type="InParanoid" id="C8XDV7"/>
<evidence type="ECO:0000313" key="2">
    <source>
        <dbReference type="EMBL" id="ACV79660.1"/>
    </source>
</evidence>
<dbReference type="FunCoup" id="C8XDV7">
    <property type="interactions" value="1"/>
</dbReference>
<gene>
    <name evidence="2" type="ordered locus">Namu_3332</name>
</gene>
<feature type="domain" description="Transglutaminase-like" evidence="1">
    <location>
        <begin position="182"/>
        <end position="252"/>
    </location>
</feature>
<dbReference type="Gene3D" id="3.10.620.30">
    <property type="match status" value="1"/>
</dbReference>
<dbReference type="STRING" id="479431.Namu_3332"/>
<dbReference type="eggNOG" id="COG1305">
    <property type="taxonomic scope" value="Bacteria"/>
</dbReference>
<dbReference type="KEGG" id="nml:Namu_3332"/>
<dbReference type="InterPro" id="IPR013589">
    <property type="entry name" value="Bac_transglu_N"/>
</dbReference>
<dbReference type="HOGENOM" id="CLU_008973_0_0_11"/>
<proteinExistence type="predicted"/>